<dbReference type="AlphaFoldDB" id="A0A0K0DLB8"/>
<accession>A0A0K0DLB8</accession>
<evidence type="ECO:0000313" key="2">
    <source>
        <dbReference type="WBParaSite" id="ACAC_0001237901-mRNA-1"/>
    </source>
</evidence>
<name>A0A0K0DLB8_ANGCA</name>
<sequence length="115" mass="12562">MELLEDLDDILKAKMSYGLLKNHQSNTGVQLTQIVLHNGRCSLARSANVLFEFGEVHQPGGFELVAVQPSLNKVLGNSAIVKEFLVESKLTHCHSVARSLDICGIALEHGLEQVV</sequence>
<keyword evidence="1" id="KW-1185">Reference proteome</keyword>
<organism evidence="1 2">
    <name type="scientific">Angiostrongylus cantonensis</name>
    <name type="common">Rat lungworm</name>
    <dbReference type="NCBI Taxonomy" id="6313"/>
    <lineage>
        <taxon>Eukaryota</taxon>
        <taxon>Metazoa</taxon>
        <taxon>Ecdysozoa</taxon>
        <taxon>Nematoda</taxon>
        <taxon>Chromadorea</taxon>
        <taxon>Rhabditida</taxon>
        <taxon>Rhabditina</taxon>
        <taxon>Rhabditomorpha</taxon>
        <taxon>Strongyloidea</taxon>
        <taxon>Metastrongylidae</taxon>
        <taxon>Angiostrongylus</taxon>
    </lineage>
</organism>
<reference evidence="2" key="2">
    <citation type="submission" date="2017-02" db="UniProtKB">
        <authorList>
            <consortium name="WormBaseParasite"/>
        </authorList>
    </citation>
    <scope>IDENTIFICATION</scope>
</reference>
<dbReference type="Proteomes" id="UP000035642">
    <property type="component" value="Unassembled WGS sequence"/>
</dbReference>
<reference evidence="1" key="1">
    <citation type="submission" date="2012-09" db="EMBL/GenBank/DDBJ databases">
        <authorList>
            <person name="Martin A.A."/>
        </authorList>
    </citation>
    <scope>NUCLEOTIDE SEQUENCE</scope>
</reference>
<protein>
    <submittedName>
        <fullName evidence="2">DUF4346 domain-containing protein</fullName>
    </submittedName>
</protein>
<proteinExistence type="predicted"/>
<evidence type="ECO:0000313" key="1">
    <source>
        <dbReference type="Proteomes" id="UP000035642"/>
    </source>
</evidence>
<dbReference type="WBParaSite" id="ACAC_0001237901-mRNA-1">
    <property type="protein sequence ID" value="ACAC_0001237901-mRNA-1"/>
    <property type="gene ID" value="ACAC_0001237901"/>
</dbReference>